<accession>A0ABT7MTE8</accession>
<feature type="transmembrane region" description="Helical" evidence="10">
    <location>
        <begin position="55"/>
        <end position="78"/>
    </location>
</feature>
<dbReference type="PANTHER" id="PTHR28259">
    <property type="entry name" value="FLUORIDE EXPORT PROTEIN 1-RELATED"/>
    <property type="match status" value="1"/>
</dbReference>
<sequence>MTESETQGTTTTAADAAARPDYRRWVYILLVFAGGCVGATLRYVREQAIPEWNGIPIGTMVENVVGAFILGWIIEGLTRGGPDAGGRKKARLLFGIGMMGGFTTYSALAVDSVQLFGTHSVWVGMLYGFATVIVGAGASFAGIGMGILTVRKHS</sequence>
<keyword evidence="4 10" id="KW-1133">Transmembrane helix</keyword>
<comment type="function">
    <text evidence="9 10">Fluoride-specific ion channel. Important for reducing fluoride concentration in the cell, thus reducing its toxicity.</text>
</comment>
<gene>
    <name evidence="10" type="primary">fluC</name>
    <name evidence="10" type="synonym">crcB</name>
    <name evidence="11" type="ORF">QSV35_00065</name>
</gene>
<keyword evidence="10" id="KW-0479">Metal-binding</keyword>
<feature type="transmembrane region" description="Helical" evidence="10">
    <location>
        <begin position="90"/>
        <end position="110"/>
    </location>
</feature>
<evidence type="ECO:0000256" key="4">
    <source>
        <dbReference type="ARBA" id="ARBA00022989"/>
    </source>
</evidence>
<proteinExistence type="inferred from homology"/>
<comment type="subcellular location">
    <subcellularLocation>
        <location evidence="1 10">Cell membrane</location>
        <topology evidence="1 10">Multi-pass membrane protein</topology>
    </subcellularLocation>
</comment>
<comment type="catalytic activity">
    <reaction evidence="8">
        <text>fluoride(in) = fluoride(out)</text>
        <dbReference type="Rhea" id="RHEA:76159"/>
        <dbReference type="ChEBI" id="CHEBI:17051"/>
    </reaction>
    <physiologicalReaction direction="left-to-right" evidence="8">
        <dbReference type="Rhea" id="RHEA:76160"/>
    </physiologicalReaction>
</comment>
<evidence type="ECO:0000256" key="8">
    <source>
        <dbReference type="ARBA" id="ARBA00035585"/>
    </source>
</evidence>
<keyword evidence="5 10" id="KW-0472">Membrane</keyword>
<evidence type="ECO:0000256" key="6">
    <source>
        <dbReference type="ARBA" id="ARBA00023303"/>
    </source>
</evidence>
<evidence type="ECO:0000313" key="12">
    <source>
        <dbReference type="Proteomes" id="UP001235064"/>
    </source>
</evidence>
<keyword evidence="6 10" id="KW-0407">Ion channel</keyword>
<evidence type="ECO:0000256" key="5">
    <source>
        <dbReference type="ARBA" id="ARBA00023136"/>
    </source>
</evidence>
<comment type="similarity">
    <text evidence="7 10">Belongs to the fluoride channel Fluc/FEX (TC 1.A.43) family.</text>
</comment>
<name>A0ABT7MTE8_9MICO</name>
<evidence type="ECO:0000313" key="11">
    <source>
        <dbReference type="EMBL" id="MDL9977713.1"/>
    </source>
</evidence>
<comment type="activity regulation">
    <text evidence="10">Na(+) is not transported, but it plays an essential structural role and its presence is essential for fluoride channel function.</text>
</comment>
<dbReference type="Pfam" id="PF02537">
    <property type="entry name" value="CRCB"/>
    <property type="match status" value="1"/>
</dbReference>
<keyword evidence="10" id="KW-0406">Ion transport</keyword>
<evidence type="ECO:0000256" key="10">
    <source>
        <dbReference type="HAMAP-Rule" id="MF_00454"/>
    </source>
</evidence>
<evidence type="ECO:0000256" key="7">
    <source>
        <dbReference type="ARBA" id="ARBA00035120"/>
    </source>
</evidence>
<dbReference type="HAMAP" id="MF_00454">
    <property type="entry name" value="FluC"/>
    <property type="match status" value="1"/>
</dbReference>
<evidence type="ECO:0000256" key="9">
    <source>
        <dbReference type="ARBA" id="ARBA00049940"/>
    </source>
</evidence>
<reference evidence="11 12" key="1">
    <citation type="submission" date="2023-06" db="EMBL/GenBank/DDBJ databases">
        <title>Microbacterium sp. nov., isolated from a waste landfill.</title>
        <authorList>
            <person name="Wen W."/>
        </authorList>
    </citation>
    <scope>NUCLEOTIDE SEQUENCE [LARGE SCALE GENOMIC DNA]</scope>
    <source>
        <strain evidence="11 12">ASV49</strain>
    </source>
</reference>
<feature type="binding site" evidence="10">
    <location>
        <position position="103"/>
    </location>
    <ligand>
        <name>Na(+)</name>
        <dbReference type="ChEBI" id="CHEBI:29101"/>
        <note>structural</note>
    </ligand>
</feature>
<keyword evidence="3 10" id="KW-0812">Transmembrane</keyword>
<keyword evidence="12" id="KW-1185">Reference proteome</keyword>
<comment type="caution">
    <text evidence="11">The sequence shown here is derived from an EMBL/GenBank/DDBJ whole genome shotgun (WGS) entry which is preliminary data.</text>
</comment>
<evidence type="ECO:0000256" key="3">
    <source>
        <dbReference type="ARBA" id="ARBA00022692"/>
    </source>
</evidence>
<organism evidence="11 12">
    <name type="scientific">Microbacterium candidum</name>
    <dbReference type="NCBI Taxonomy" id="3041922"/>
    <lineage>
        <taxon>Bacteria</taxon>
        <taxon>Bacillati</taxon>
        <taxon>Actinomycetota</taxon>
        <taxon>Actinomycetes</taxon>
        <taxon>Micrococcales</taxon>
        <taxon>Microbacteriaceae</taxon>
        <taxon>Microbacterium</taxon>
    </lineage>
</organism>
<keyword evidence="2 10" id="KW-1003">Cell membrane</keyword>
<feature type="transmembrane region" description="Helical" evidence="10">
    <location>
        <begin position="122"/>
        <end position="148"/>
    </location>
</feature>
<feature type="binding site" evidence="10">
    <location>
        <position position="100"/>
    </location>
    <ligand>
        <name>Na(+)</name>
        <dbReference type="ChEBI" id="CHEBI:29101"/>
        <note>structural</note>
    </ligand>
</feature>
<feature type="transmembrane region" description="Helical" evidence="10">
    <location>
        <begin position="25"/>
        <end position="43"/>
    </location>
</feature>
<evidence type="ECO:0000256" key="1">
    <source>
        <dbReference type="ARBA" id="ARBA00004651"/>
    </source>
</evidence>
<dbReference type="RefSeq" id="WP_286285448.1">
    <property type="nucleotide sequence ID" value="NZ_JASXSZ010000001.1"/>
</dbReference>
<keyword evidence="10" id="KW-0813">Transport</keyword>
<evidence type="ECO:0000256" key="2">
    <source>
        <dbReference type="ARBA" id="ARBA00022475"/>
    </source>
</evidence>
<dbReference type="InterPro" id="IPR003691">
    <property type="entry name" value="FluC"/>
</dbReference>
<protein>
    <recommendedName>
        <fullName evidence="10">Fluoride-specific ion channel FluC</fullName>
    </recommendedName>
</protein>
<keyword evidence="10" id="KW-0915">Sodium</keyword>
<dbReference type="Proteomes" id="UP001235064">
    <property type="component" value="Unassembled WGS sequence"/>
</dbReference>
<dbReference type="PANTHER" id="PTHR28259:SF1">
    <property type="entry name" value="FLUORIDE EXPORT PROTEIN 1-RELATED"/>
    <property type="match status" value="1"/>
</dbReference>
<dbReference type="EMBL" id="JASXSZ010000001">
    <property type="protein sequence ID" value="MDL9977713.1"/>
    <property type="molecule type" value="Genomic_DNA"/>
</dbReference>